<keyword evidence="2" id="KW-1185">Reference proteome</keyword>
<gene>
    <name evidence="1" type="ORF">DERP_006427</name>
</gene>
<accession>A0ABQ8IQJ8</accession>
<evidence type="ECO:0000313" key="2">
    <source>
        <dbReference type="Proteomes" id="UP000887458"/>
    </source>
</evidence>
<reference evidence="1 2" key="2">
    <citation type="journal article" date="2022" name="Mol. Biol. Evol.">
        <title>Comparative Genomics Reveals Insights into the Divergent Evolution of Astigmatic Mites and Household Pest Adaptations.</title>
        <authorList>
            <person name="Xiong Q."/>
            <person name="Wan A.T."/>
            <person name="Liu X."/>
            <person name="Fung C.S."/>
            <person name="Xiao X."/>
            <person name="Malainual N."/>
            <person name="Hou J."/>
            <person name="Wang L."/>
            <person name="Wang M."/>
            <person name="Yang K.Y."/>
            <person name="Cui Y."/>
            <person name="Leung E.L."/>
            <person name="Nong W."/>
            <person name="Shin S.K."/>
            <person name="Au S.W."/>
            <person name="Jeong K.Y."/>
            <person name="Chew F.T."/>
            <person name="Hui J.H."/>
            <person name="Leung T.F."/>
            <person name="Tungtrongchitr A."/>
            <person name="Zhong N."/>
            <person name="Liu Z."/>
            <person name="Tsui S.K."/>
        </authorList>
    </citation>
    <scope>NUCLEOTIDE SEQUENCE [LARGE SCALE GENOMIC DNA]</scope>
    <source>
        <strain evidence="1">Derp</strain>
    </source>
</reference>
<protein>
    <submittedName>
        <fullName evidence="1">Uncharacterized protein</fullName>
    </submittedName>
</protein>
<sequence length="74" mass="8498">MIYKQPEILKYYYSIITMNIIDNASHKQNDDYVGVMTLVFQKIYLCIYFAQRRSVISSSIISSIGIVLIANNGN</sequence>
<organism evidence="1 2">
    <name type="scientific">Dermatophagoides pteronyssinus</name>
    <name type="common">European house dust mite</name>
    <dbReference type="NCBI Taxonomy" id="6956"/>
    <lineage>
        <taxon>Eukaryota</taxon>
        <taxon>Metazoa</taxon>
        <taxon>Ecdysozoa</taxon>
        <taxon>Arthropoda</taxon>
        <taxon>Chelicerata</taxon>
        <taxon>Arachnida</taxon>
        <taxon>Acari</taxon>
        <taxon>Acariformes</taxon>
        <taxon>Sarcoptiformes</taxon>
        <taxon>Astigmata</taxon>
        <taxon>Psoroptidia</taxon>
        <taxon>Analgoidea</taxon>
        <taxon>Pyroglyphidae</taxon>
        <taxon>Dermatophagoidinae</taxon>
        <taxon>Dermatophagoides</taxon>
    </lineage>
</organism>
<reference evidence="1 2" key="1">
    <citation type="journal article" date="2018" name="J. Allergy Clin. Immunol.">
        <title>High-quality assembly of Dermatophagoides pteronyssinus genome and transcriptome reveals a wide range of novel allergens.</title>
        <authorList>
            <person name="Liu X.Y."/>
            <person name="Yang K.Y."/>
            <person name="Wang M.Q."/>
            <person name="Kwok J.S."/>
            <person name="Zeng X."/>
            <person name="Yang Z."/>
            <person name="Xiao X.J."/>
            <person name="Lau C.P."/>
            <person name="Li Y."/>
            <person name="Huang Z.M."/>
            <person name="Ba J.G."/>
            <person name="Yim A.K."/>
            <person name="Ouyang C.Y."/>
            <person name="Ngai S.M."/>
            <person name="Chan T.F."/>
            <person name="Leung E.L."/>
            <person name="Liu L."/>
            <person name="Liu Z.G."/>
            <person name="Tsui S.K."/>
        </authorList>
    </citation>
    <scope>NUCLEOTIDE SEQUENCE [LARGE SCALE GENOMIC DNA]</scope>
    <source>
        <strain evidence="1">Derp</strain>
    </source>
</reference>
<proteinExistence type="predicted"/>
<comment type="caution">
    <text evidence="1">The sequence shown here is derived from an EMBL/GenBank/DDBJ whole genome shotgun (WGS) entry which is preliminary data.</text>
</comment>
<evidence type="ECO:0000313" key="1">
    <source>
        <dbReference type="EMBL" id="KAH9412466.1"/>
    </source>
</evidence>
<name>A0ABQ8IQJ8_DERPT</name>
<dbReference type="Proteomes" id="UP000887458">
    <property type="component" value="Unassembled WGS sequence"/>
</dbReference>
<dbReference type="EMBL" id="NJHN03000129">
    <property type="protein sequence ID" value="KAH9412466.1"/>
    <property type="molecule type" value="Genomic_DNA"/>
</dbReference>